<proteinExistence type="predicted"/>
<keyword evidence="1" id="KW-0812">Transmembrane</keyword>
<evidence type="ECO:0000256" key="1">
    <source>
        <dbReference type="SAM" id="Phobius"/>
    </source>
</evidence>
<reference evidence="2 3" key="1">
    <citation type="submission" date="2018-12" db="EMBL/GenBank/DDBJ databases">
        <title>First genome draft of Desulfovibrio legallis sp. nov.</title>
        <authorList>
            <person name="Ben Dhia O."/>
            <person name="Najjari A."/>
            <person name="Ferjani R."/>
            <person name="Fhoula I."/>
            <person name="Fardeau M.-L."/>
            <person name="Boudabbous A."/>
            <person name="Ouzari H.I."/>
        </authorList>
    </citation>
    <scope>NUCLEOTIDE SEQUENCE [LARGE SCALE GENOMIC DNA]</scope>
    <source>
        <strain evidence="2 3">H1T</strain>
    </source>
</reference>
<accession>A0A6H3F8Y5</accession>
<sequence>MNPEELDALVRAVQTIASVLAGLGLPGLIALALAGPACVLITVLLLTHRQALATELAQERANAASEAALEAYRKDTQGMLRDIGAKHLEVKGFYERNVDLVKNYERMTDSLQALVTNNTRALERLITIIETERRRHE</sequence>
<evidence type="ECO:0000313" key="2">
    <source>
        <dbReference type="EMBL" id="TBH79564.1"/>
    </source>
</evidence>
<organism evidence="2 3">
    <name type="scientific">Desulfovibrio legallii</name>
    <dbReference type="NCBI Taxonomy" id="571438"/>
    <lineage>
        <taxon>Bacteria</taxon>
        <taxon>Pseudomonadati</taxon>
        <taxon>Thermodesulfobacteriota</taxon>
        <taxon>Desulfovibrionia</taxon>
        <taxon>Desulfovibrionales</taxon>
        <taxon>Desulfovibrionaceae</taxon>
        <taxon>Desulfovibrio</taxon>
    </lineage>
</organism>
<keyword evidence="1" id="KW-0472">Membrane</keyword>
<keyword evidence="1" id="KW-1133">Transmembrane helix</keyword>
<dbReference type="EMBL" id="SIXC01000008">
    <property type="protein sequence ID" value="TBH79564.1"/>
    <property type="molecule type" value="Genomic_DNA"/>
</dbReference>
<protein>
    <submittedName>
        <fullName evidence="2">Uncharacterized protein</fullName>
    </submittedName>
</protein>
<dbReference type="Proteomes" id="UP000292919">
    <property type="component" value="Unassembled WGS sequence"/>
</dbReference>
<comment type="caution">
    <text evidence="2">The sequence shown here is derived from an EMBL/GenBank/DDBJ whole genome shotgun (WGS) entry which is preliminary data.</text>
</comment>
<dbReference type="AlphaFoldDB" id="A0A6H3F8Y5"/>
<gene>
    <name evidence="2" type="ORF">EB812_08060</name>
</gene>
<keyword evidence="3" id="KW-1185">Reference proteome</keyword>
<name>A0A6H3F8Y5_9BACT</name>
<evidence type="ECO:0000313" key="3">
    <source>
        <dbReference type="Proteomes" id="UP000292919"/>
    </source>
</evidence>
<feature type="transmembrane region" description="Helical" evidence="1">
    <location>
        <begin position="20"/>
        <end position="46"/>
    </location>
</feature>